<dbReference type="Proteomes" id="UP001500393">
    <property type="component" value="Unassembled WGS sequence"/>
</dbReference>
<dbReference type="Pfam" id="PF00583">
    <property type="entry name" value="Acetyltransf_1"/>
    <property type="match status" value="1"/>
</dbReference>
<name>A0ABP4Q7V3_9ACTN</name>
<keyword evidence="3" id="KW-1185">Reference proteome</keyword>
<evidence type="ECO:0000313" key="3">
    <source>
        <dbReference type="Proteomes" id="UP001500393"/>
    </source>
</evidence>
<evidence type="ECO:0000313" key="2">
    <source>
        <dbReference type="EMBL" id="GAA1602232.1"/>
    </source>
</evidence>
<evidence type="ECO:0000259" key="1">
    <source>
        <dbReference type="PROSITE" id="PS51186"/>
    </source>
</evidence>
<dbReference type="InterPro" id="IPR000182">
    <property type="entry name" value="GNAT_dom"/>
</dbReference>
<dbReference type="Gene3D" id="3.40.630.30">
    <property type="match status" value="1"/>
</dbReference>
<comment type="caution">
    <text evidence="2">The sequence shown here is derived from an EMBL/GenBank/DDBJ whole genome shotgun (WGS) entry which is preliminary data.</text>
</comment>
<accession>A0ABP4Q7V3</accession>
<proteinExistence type="predicted"/>
<dbReference type="PROSITE" id="PS51186">
    <property type="entry name" value="GNAT"/>
    <property type="match status" value="1"/>
</dbReference>
<reference evidence="3" key="1">
    <citation type="journal article" date="2019" name="Int. J. Syst. Evol. Microbiol.">
        <title>The Global Catalogue of Microorganisms (GCM) 10K type strain sequencing project: providing services to taxonomists for standard genome sequencing and annotation.</title>
        <authorList>
            <consortium name="The Broad Institute Genomics Platform"/>
            <consortium name="The Broad Institute Genome Sequencing Center for Infectious Disease"/>
            <person name="Wu L."/>
            <person name="Ma J."/>
        </authorList>
    </citation>
    <scope>NUCLEOTIDE SEQUENCE [LARGE SCALE GENOMIC DNA]</scope>
    <source>
        <strain evidence="3">JCM 14969</strain>
    </source>
</reference>
<sequence>MRKLAKAWAEGWAISRGTPSPVEVPEGYRIDVGLPNHVTRYVLPAHAPALAARLTEPGTWLKVCAEGLDLDERWQVEPAEYLMSTRLTAEALVSPPDHEVSVTTRGALIEVAVTNQGQMAARGQAALAGKYAVIDQVITEPAYRRRGLGTTVMQALAQAATSRGAATGVLVATADGRALYSRLGWRLASPVTAAWLGVVDHQQ</sequence>
<dbReference type="EMBL" id="BAAAOS010000049">
    <property type="protein sequence ID" value="GAA1602232.1"/>
    <property type="molecule type" value="Genomic_DNA"/>
</dbReference>
<gene>
    <name evidence="2" type="ORF">GCM10009789_65500</name>
</gene>
<dbReference type="InterPro" id="IPR016181">
    <property type="entry name" value="Acyl_CoA_acyltransferase"/>
</dbReference>
<dbReference type="SUPFAM" id="SSF55729">
    <property type="entry name" value="Acyl-CoA N-acyltransferases (Nat)"/>
    <property type="match status" value="1"/>
</dbReference>
<organism evidence="2 3">
    <name type="scientific">Kribbella sancticallisti</name>
    <dbReference type="NCBI Taxonomy" id="460087"/>
    <lineage>
        <taxon>Bacteria</taxon>
        <taxon>Bacillati</taxon>
        <taxon>Actinomycetota</taxon>
        <taxon>Actinomycetes</taxon>
        <taxon>Propionibacteriales</taxon>
        <taxon>Kribbellaceae</taxon>
        <taxon>Kribbella</taxon>
    </lineage>
</organism>
<dbReference type="CDD" id="cd04301">
    <property type="entry name" value="NAT_SF"/>
    <property type="match status" value="1"/>
</dbReference>
<feature type="domain" description="N-acetyltransferase" evidence="1">
    <location>
        <begin position="61"/>
        <end position="203"/>
    </location>
</feature>
<protein>
    <recommendedName>
        <fullName evidence="1">N-acetyltransferase domain-containing protein</fullName>
    </recommendedName>
</protein>